<dbReference type="Pfam" id="PF25042">
    <property type="entry name" value="DUF7787"/>
    <property type="match status" value="1"/>
</dbReference>
<feature type="compositionally biased region" description="Polar residues" evidence="1">
    <location>
        <begin position="178"/>
        <end position="187"/>
    </location>
</feature>
<dbReference type="Gramene" id="KFK40860">
    <property type="protein sequence ID" value="KFK40860"/>
    <property type="gene ID" value="AALP_AA2G050900"/>
</dbReference>
<feature type="domain" description="DUF7787" evidence="2">
    <location>
        <begin position="6"/>
        <end position="62"/>
    </location>
</feature>
<name>A0A087HFF8_ARAAL</name>
<reference evidence="4" key="1">
    <citation type="journal article" date="2015" name="Nat. Plants">
        <title>Genome expansion of Arabis alpina linked with retrotransposition and reduced symmetric DNA methylation.</title>
        <authorList>
            <person name="Willing E.M."/>
            <person name="Rawat V."/>
            <person name="Mandakova T."/>
            <person name="Maumus F."/>
            <person name="James G.V."/>
            <person name="Nordstroem K.J."/>
            <person name="Becker C."/>
            <person name="Warthmann N."/>
            <person name="Chica C."/>
            <person name="Szarzynska B."/>
            <person name="Zytnicki M."/>
            <person name="Albani M.C."/>
            <person name="Kiefer C."/>
            <person name="Bergonzi S."/>
            <person name="Castaings L."/>
            <person name="Mateos J.L."/>
            <person name="Berns M.C."/>
            <person name="Bujdoso N."/>
            <person name="Piofczyk T."/>
            <person name="de Lorenzo L."/>
            <person name="Barrero-Sicilia C."/>
            <person name="Mateos I."/>
            <person name="Piednoel M."/>
            <person name="Hagmann J."/>
            <person name="Chen-Min-Tao R."/>
            <person name="Iglesias-Fernandez R."/>
            <person name="Schuster S.C."/>
            <person name="Alonso-Blanco C."/>
            <person name="Roudier F."/>
            <person name="Carbonero P."/>
            <person name="Paz-Ares J."/>
            <person name="Davis S.J."/>
            <person name="Pecinka A."/>
            <person name="Quesneville H."/>
            <person name="Colot V."/>
            <person name="Lysak M.A."/>
            <person name="Weigel D."/>
            <person name="Coupland G."/>
            <person name="Schneeberger K."/>
        </authorList>
    </citation>
    <scope>NUCLEOTIDE SEQUENCE [LARGE SCALE GENOMIC DNA]</scope>
    <source>
        <strain evidence="4">cv. Pajares</strain>
    </source>
</reference>
<protein>
    <recommendedName>
        <fullName evidence="2">DUF7787 domain-containing protein</fullName>
    </recommendedName>
</protein>
<evidence type="ECO:0000313" key="3">
    <source>
        <dbReference type="EMBL" id="KFK40860.1"/>
    </source>
</evidence>
<accession>A0A087HFF8</accession>
<dbReference type="OMA" id="ATMEWVE"/>
<evidence type="ECO:0000259" key="2">
    <source>
        <dbReference type="Pfam" id="PF25042"/>
    </source>
</evidence>
<feature type="compositionally biased region" description="Basic residues" evidence="1">
    <location>
        <begin position="158"/>
        <end position="169"/>
    </location>
</feature>
<dbReference type="PANTHER" id="PTHR35096:SF8">
    <property type="entry name" value="OS03G0308600 PROTEIN"/>
    <property type="match status" value="1"/>
</dbReference>
<evidence type="ECO:0000313" key="4">
    <source>
        <dbReference type="Proteomes" id="UP000029120"/>
    </source>
</evidence>
<sequence length="187" mass="21101">MKAAGEKKMSLEEYVEFFVSKNFIAFTISYLNQILHMHGYRKLHKSQKKVVGEAVDALDLLDLSRSTLKQTGISSSSASASLTLDEVVVDIEALKWQECCLTSLQIINSDQVTSSVTKPTKNKRSYKRKKVTMMKKSLKFGHEYDDDDDDDYDDETKKKMKKTKKKKSIKSVNEAAAKSSSCVVTIP</sequence>
<dbReference type="PANTHER" id="PTHR35096">
    <property type="entry name" value="BNAA08G28570D PROTEIN"/>
    <property type="match status" value="1"/>
</dbReference>
<proteinExistence type="predicted"/>
<organism evidence="3 4">
    <name type="scientific">Arabis alpina</name>
    <name type="common">Alpine rock-cress</name>
    <dbReference type="NCBI Taxonomy" id="50452"/>
    <lineage>
        <taxon>Eukaryota</taxon>
        <taxon>Viridiplantae</taxon>
        <taxon>Streptophyta</taxon>
        <taxon>Embryophyta</taxon>
        <taxon>Tracheophyta</taxon>
        <taxon>Spermatophyta</taxon>
        <taxon>Magnoliopsida</taxon>
        <taxon>eudicotyledons</taxon>
        <taxon>Gunneridae</taxon>
        <taxon>Pentapetalae</taxon>
        <taxon>rosids</taxon>
        <taxon>malvids</taxon>
        <taxon>Brassicales</taxon>
        <taxon>Brassicaceae</taxon>
        <taxon>Arabideae</taxon>
        <taxon>Arabis</taxon>
    </lineage>
</organism>
<keyword evidence="4" id="KW-1185">Reference proteome</keyword>
<gene>
    <name evidence="3" type="ordered locus">AALP_Aa2g050900</name>
</gene>
<dbReference type="EMBL" id="CM002870">
    <property type="protein sequence ID" value="KFK40860.1"/>
    <property type="molecule type" value="Genomic_DNA"/>
</dbReference>
<dbReference type="OrthoDB" id="692230at2759"/>
<dbReference type="AlphaFoldDB" id="A0A087HFF8"/>
<evidence type="ECO:0000256" key="1">
    <source>
        <dbReference type="SAM" id="MobiDB-lite"/>
    </source>
</evidence>
<dbReference type="eggNOG" id="ENOG502S8UG">
    <property type="taxonomic scope" value="Eukaryota"/>
</dbReference>
<feature type="region of interest" description="Disordered" evidence="1">
    <location>
        <begin position="141"/>
        <end position="187"/>
    </location>
</feature>
<feature type="compositionally biased region" description="Acidic residues" evidence="1">
    <location>
        <begin position="144"/>
        <end position="154"/>
    </location>
</feature>
<dbReference type="Proteomes" id="UP000029120">
    <property type="component" value="Chromosome 2"/>
</dbReference>
<dbReference type="InterPro" id="IPR056689">
    <property type="entry name" value="DUF7787"/>
</dbReference>